<dbReference type="AlphaFoldDB" id="A0A914D1J8"/>
<dbReference type="Proteomes" id="UP000887540">
    <property type="component" value="Unplaced"/>
</dbReference>
<reference evidence="3" key="1">
    <citation type="submission" date="2022-11" db="UniProtKB">
        <authorList>
            <consortium name="WormBaseParasite"/>
        </authorList>
    </citation>
    <scope>IDENTIFICATION</scope>
</reference>
<sequence length="105" mass="11548">KGATTVGILGLILDLILVAIILANAIPRIFGKDPFVNAWDGVTMCGALDLWCNCSRLDPIWSKNRKTLSIHSVSYYQANRNIGPIGSNSWHRSNHFDHDISEAGD</sequence>
<organism evidence="2 3">
    <name type="scientific">Acrobeloides nanus</name>
    <dbReference type="NCBI Taxonomy" id="290746"/>
    <lineage>
        <taxon>Eukaryota</taxon>
        <taxon>Metazoa</taxon>
        <taxon>Ecdysozoa</taxon>
        <taxon>Nematoda</taxon>
        <taxon>Chromadorea</taxon>
        <taxon>Rhabditida</taxon>
        <taxon>Tylenchina</taxon>
        <taxon>Cephalobomorpha</taxon>
        <taxon>Cephaloboidea</taxon>
        <taxon>Cephalobidae</taxon>
        <taxon>Acrobeloides</taxon>
    </lineage>
</organism>
<evidence type="ECO:0000313" key="3">
    <source>
        <dbReference type="WBParaSite" id="ACRNAN_scaffold17048.g18259.t1"/>
    </source>
</evidence>
<feature type="transmembrane region" description="Helical" evidence="1">
    <location>
        <begin position="6"/>
        <end position="26"/>
    </location>
</feature>
<evidence type="ECO:0000256" key="1">
    <source>
        <dbReference type="SAM" id="Phobius"/>
    </source>
</evidence>
<dbReference type="WBParaSite" id="ACRNAN_scaffold17048.g18259.t1">
    <property type="protein sequence ID" value="ACRNAN_scaffold17048.g18259.t1"/>
    <property type="gene ID" value="ACRNAN_scaffold17048.g18259"/>
</dbReference>
<keyword evidence="2" id="KW-1185">Reference proteome</keyword>
<protein>
    <submittedName>
        <fullName evidence="3">Uncharacterized protein</fullName>
    </submittedName>
</protein>
<name>A0A914D1J8_9BILA</name>
<evidence type="ECO:0000313" key="2">
    <source>
        <dbReference type="Proteomes" id="UP000887540"/>
    </source>
</evidence>
<keyword evidence="1" id="KW-1133">Transmembrane helix</keyword>
<keyword evidence="1" id="KW-0472">Membrane</keyword>
<keyword evidence="1" id="KW-0812">Transmembrane</keyword>
<accession>A0A914D1J8</accession>
<proteinExistence type="predicted"/>